<evidence type="ECO:0000256" key="1">
    <source>
        <dbReference type="ARBA" id="ARBA00023015"/>
    </source>
</evidence>
<protein>
    <submittedName>
        <fullName evidence="4">Scarecrow-like protein 18</fullName>
    </submittedName>
</protein>
<dbReference type="PROSITE" id="PS50985">
    <property type="entry name" value="GRAS"/>
    <property type="match status" value="1"/>
</dbReference>
<reference evidence="4 5" key="1">
    <citation type="journal article" date="2016" name="Sci. Rep.">
        <title>The Dendrobium catenatum Lindl. genome sequence provides insights into polysaccharide synthase, floral development and adaptive evolution.</title>
        <authorList>
            <person name="Zhang G.Q."/>
            <person name="Xu Q."/>
            <person name="Bian C."/>
            <person name="Tsai W.C."/>
            <person name="Yeh C.M."/>
            <person name="Liu K.W."/>
            <person name="Yoshida K."/>
            <person name="Zhang L.S."/>
            <person name="Chang S.B."/>
            <person name="Chen F."/>
            <person name="Shi Y."/>
            <person name="Su Y.Y."/>
            <person name="Zhang Y.Q."/>
            <person name="Chen L.J."/>
            <person name="Yin Y."/>
            <person name="Lin M."/>
            <person name="Huang H."/>
            <person name="Deng H."/>
            <person name="Wang Z.W."/>
            <person name="Zhu S.L."/>
            <person name="Zhao X."/>
            <person name="Deng C."/>
            <person name="Niu S.C."/>
            <person name="Huang J."/>
            <person name="Wang M."/>
            <person name="Liu G.H."/>
            <person name="Yang H.J."/>
            <person name="Xiao X.J."/>
            <person name="Hsiao Y.Y."/>
            <person name="Wu W.L."/>
            <person name="Chen Y.Y."/>
            <person name="Mitsuda N."/>
            <person name="Ohme-Takagi M."/>
            <person name="Luo Y.B."/>
            <person name="Van de Peer Y."/>
            <person name="Liu Z.J."/>
        </authorList>
    </citation>
    <scope>NUCLEOTIDE SEQUENCE [LARGE SCALE GENOMIC DNA]</scope>
    <source>
        <tissue evidence="4">The whole plant</tissue>
    </source>
</reference>
<keyword evidence="1" id="KW-0805">Transcription regulation</keyword>
<organism evidence="4 5">
    <name type="scientific">Dendrobium catenatum</name>
    <dbReference type="NCBI Taxonomy" id="906689"/>
    <lineage>
        <taxon>Eukaryota</taxon>
        <taxon>Viridiplantae</taxon>
        <taxon>Streptophyta</taxon>
        <taxon>Embryophyta</taxon>
        <taxon>Tracheophyta</taxon>
        <taxon>Spermatophyta</taxon>
        <taxon>Magnoliopsida</taxon>
        <taxon>Liliopsida</taxon>
        <taxon>Asparagales</taxon>
        <taxon>Orchidaceae</taxon>
        <taxon>Epidendroideae</taxon>
        <taxon>Malaxideae</taxon>
        <taxon>Dendrobiinae</taxon>
        <taxon>Dendrobium</taxon>
    </lineage>
</organism>
<gene>
    <name evidence="4" type="primary">SCL18</name>
    <name evidence="4" type="ORF">MA16_Dca019252</name>
</gene>
<evidence type="ECO:0000313" key="4">
    <source>
        <dbReference type="EMBL" id="PKU73049.1"/>
    </source>
</evidence>
<keyword evidence="2" id="KW-0804">Transcription</keyword>
<sequence>MLSFQVSFICRCYIKVRKCKHFVLFLLFFITSQATYSFSSQQFYLATEMLSSLKSHEEGEEDSHPHHLHHHPPSPRYLLLRCAELIHRADHPAARRAVSLLSATTSPFGDSTDRIAHQFTLALSLRLDRLSLLPSPSPTESSDATQSSYLSLNQITPFLRFAHLTANQAILEAIEGHRHIHILDFDTSHGLQWPPFLQAIADRSDPSDPPSIRITGTGSDLSVLRRTALRLHSFAASLHLPFQFHPLLVPPSTTASATNTDISGGATAFHLRPGETLAVNCVLFLNNLLKSDGFRDAHAFLRSVRALNPVVVTLAEREASHSSPMFKERFAEALEHYTAVFESLEATLPPTSGERMTVERVWFGREIAGVVSGEDKHERFERWEEMMRAAGFLPVPLSAFALSQARLLLRLHYPAEGYRLQVVRGSCFLGWKSKPLFSVSSWHCN</sequence>
<reference evidence="4 5" key="2">
    <citation type="journal article" date="2017" name="Nature">
        <title>The Apostasia genome and the evolution of orchids.</title>
        <authorList>
            <person name="Zhang G.Q."/>
            <person name="Liu K.W."/>
            <person name="Li Z."/>
            <person name="Lohaus R."/>
            <person name="Hsiao Y.Y."/>
            <person name="Niu S.C."/>
            <person name="Wang J.Y."/>
            <person name="Lin Y.C."/>
            <person name="Xu Q."/>
            <person name="Chen L.J."/>
            <person name="Yoshida K."/>
            <person name="Fujiwara S."/>
            <person name="Wang Z.W."/>
            <person name="Zhang Y.Q."/>
            <person name="Mitsuda N."/>
            <person name="Wang M."/>
            <person name="Liu G.H."/>
            <person name="Pecoraro L."/>
            <person name="Huang H.X."/>
            <person name="Xiao X.J."/>
            <person name="Lin M."/>
            <person name="Wu X.Y."/>
            <person name="Wu W.L."/>
            <person name="Chen Y.Y."/>
            <person name="Chang S.B."/>
            <person name="Sakamoto S."/>
            <person name="Ohme-Takagi M."/>
            <person name="Yagi M."/>
            <person name="Zeng S.J."/>
            <person name="Shen C.Y."/>
            <person name="Yeh C.M."/>
            <person name="Luo Y.B."/>
            <person name="Tsai W.C."/>
            <person name="Van de Peer Y."/>
            <person name="Liu Z.J."/>
        </authorList>
    </citation>
    <scope>NUCLEOTIDE SEQUENCE [LARGE SCALE GENOMIC DNA]</scope>
    <source>
        <tissue evidence="4">The whole plant</tissue>
    </source>
</reference>
<dbReference type="PANTHER" id="PTHR31636">
    <property type="entry name" value="OSJNBA0084A10.13 PROTEIN-RELATED"/>
    <property type="match status" value="1"/>
</dbReference>
<keyword evidence="5" id="KW-1185">Reference proteome</keyword>
<evidence type="ECO:0000256" key="3">
    <source>
        <dbReference type="PROSITE-ProRule" id="PRU01191"/>
    </source>
</evidence>
<dbReference type="AlphaFoldDB" id="A0A2I0WBM1"/>
<dbReference type="InterPro" id="IPR005202">
    <property type="entry name" value="TF_GRAS"/>
</dbReference>
<evidence type="ECO:0000256" key="2">
    <source>
        <dbReference type="ARBA" id="ARBA00023163"/>
    </source>
</evidence>
<feature type="region of interest" description="SAW" evidence="3">
    <location>
        <begin position="372"/>
        <end position="443"/>
    </location>
</feature>
<comment type="caution">
    <text evidence="3">Lacks conserved residue(s) required for the propagation of feature annotation.</text>
</comment>
<dbReference type="Proteomes" id="UP000233837">
    <property type="component" value="Unassembled WGS sequence"/>
</dbReference>
<comment type="similarity">
    <text evidence="3">Belongs to the GRAS family.</text>
</comment>
<feature type="short sequence motif" description="VHIID" evidence="3">
    <location>
        <begin position="180"/>
        <end position="184"/>
    </location>
</feature>
<name>A0A2I0WBM1_9ASPA</name>
<dbReference type="EMBL" id="KZ502791">
    <property type="protein sequence ID" value="PKU73049.1"/>
    <property type="molecule type" value="Genomic_DNA"/>
</dbReference>
<accession>A0A2I0WBM1</accession>
<feature type="short sequence motif" description="LXXLL motif" evidence="3">
    <location>
        <begin position="285"/>
        <end position="289"/>
    </location>
</feature>
<proteinExistence type="inferred from homology"/>
<feature type="short sequence motif" description="LxCxE motif" evidence="3">
    <location>
        <begin position="80"/>
        <end position="84"/>
    </location>
</feature>
<dbReference type="Pfam" id="PF03514">
    <property type="entry name" value="GRAS"/>
    <property type="match status" value="1"/>
</dbReference>
<evidence type="ECO:0000313" key="5">
    <source>
        <dbReference type="Proteomes" id="UP000233837"/>
    </source>
</evidence>